<sequence length="66" mass="7484">MKNGTVKVKSKLDGNHKEDEDIKKISEPVKGYFKAGENSVVNLSCKTRVLARILEEKSHLEKNKKD</sequence>
<organism evidence="1 2">
    <name type="scientific">Biomaibacter acetigenes</name>
    <dbReference type="NCBI Taxonomy" id="2316383"/>
    <lineage>
        <taxon>Bacteria</taxon>
        <taxon>Bacillati</taxon>
        <taxon>Bacillota</taxon>
        <taxon>Clostridia</taxon>
        <taxon>Thermosediminibacterales</taxon>
        <taxon>Tepidanaerobacteraceae</taxon>
        <taxon>Biomaibacter</taxon>
    </lineage>
</organism>
<evidence type="ECO:0000313" key="2">
    <source>
        <dbReference type="Proteomes" id="UP000280960"/>
    </source>
</evidence>
<dbReference type="KEGG" id="bacg:D2962_10535"/>
<dbReference type="Proteomes" id="UP000280960">
    <property type="component" value="Chromosome"/>
</dbReference>
<proteinExistence type="predicted"/>
<keyword evidence="2" id="KW-1185">Reference proteome</keyword>
<dbReference type="EMBL" id="CP033169">
    <property type="protein sequence ID" value="AYO30985.1"/>
    <property type="molecule type" value="Genomic_DNA"/>
</dbReference>
<name>A0A3G2R6J1_9FIRM</name>
<reference evidence="1 2" key="1">
    <citation type="submission" date="2018-10" db="EMBL/GenBank/DDBJ databases">
        <authorList>
            <person name="Zhang X."/>
        </authorList>
    </citation>
    <scope>NUCLEOTIDE SEQUENCE [LARGE SCALE GENOMIC DNA]</scope>
    <source>
        <strain evidence="1 2">SK-G1</strain>
    </source>
</reference>
<evidence type="ECO:0000313" key="1">
    <source>
        <dbReference type="EMBL" id="AYO30985.1"/>
    </source>
</evidence>
<gene>
    <name evidence="1" type="ORF">D2962_10535</name>
</gene>
<dbReference type="RefSeq" id="WP_120765892.1">
    <property type="nucleotide sequence ID" value="NZ_CP033169.1"/>
</dbReference>
<protein>
    <submittedName>
        <fullName evidence="1">Uncharacterized protein</fullName>
    </submittedName>
</protein>
<accession>A0A3G2R6J1</accession>
<dbReference type="AlphaFoldDB" id="A0A3G2R6J1"/>